<dbReference type="InterPro" id="IPR036236">
    <property type="entry name" value="Znf_C2H2_sf"/>
</dbReference>
<feature type="compositionally biased region" description="Basic and acidic residues" evidence="8">
    <location>
        <begin position="238"/>
        <end position="249"/>
    </location>
</feature>
<keyword evidence="6" id="KW-0539">Nucleus</keyword>
<accession>A0AAV2IQ01</accession>
<name>A0AAV2IQ01_LYMST</name>
<feature type="compositionally biased region" description="Low complexity" evidence="8">
    <location>
        <begin position="153"/>
        <end position="166"/>
    </location>
</feature>
<dbReference type="SUPFAM" id="SSF57667">
    <property type="entry name" value="beta-beta-alpha zinc fingers"/>
    <property type="match status" value="1"/>
</dbReference>
<feature type="region of interest" description="Disordered" evidence="8">
    <location>
        <begin position="204"/>
        <end position="369"/>
    </location>
</feature>
<sequence>MPELHLDIAVANRFISSLSKSLQALCHGCMDFDSGIEIVGYININIDSGSKVDYVLNEKVLKSTNNSMTFVSNSFLAKKEQPKQTRDGACSPITGLAPYSTPSYHSRTWGSHLGSQHHRPSSQFAHSQVLHGAQKRQWAGDWRASQKKHRPISTSGEGLSNSQSSSHTYTDSFKQPQLPNLGSITDNTGDSESQLIKIKKEALETDNDSSALPEADFSTAQDQSIEDQTSDSQTNIKIKNDPDATHSNDSEINPDDGNQEKKGTDFQGTFLEPSSDNQDVPDEQSSDQSVLRQTTPLRITSETSNSGGDFADEQSKASTSAVDTCEADDTAHEDEPSGSDMPLDYDQGNDDMPYPHSVHSDAGEGSSDTGQFEVIEIDDEDEDVQAMFGDPQGKGLRKLKQAKDLAHVGGQSQQLLEPETQPYLEMFSPSYSGLHSISTSSRPCIDMASPGQYEAMIQMFDGVSSHQGKPMSDPNMIMKCPLCDMFLESRIFYQKHMNSEHRQAKYLPYTCKMCFMGFFSLSGLQKHVEAHSGRRFTCELCSAKFTHKHHLKRHWLAVHKTSFCE</sequence>
<evidence type="ECO:0000313" key="10">
    <source>
        <dbReference type="EMBL" id="CAL1546994.1"/>
    </source>
</evidence>
<keyword evidence="3" id="KW-0677">Repeat</keyword>
<evidence type="ECO:0000256" key="4">
    <source>
        <dbReference type="ARBA" id="ARBA00022771"/>
    </source>
</evidence>
<evidence type="ECO:0000256" key="7">
    <source>
        <dbReference type="PROSITE-ProRule" id="PRU00042"/>
    </source>
</evidence>
<dbReference type="AlphaFoldDB" id="A0AAV2IQ01"/>
<feature type="domain" description="C2H2-type" evidence="9">
    <location>
        <begin position="536"/>
        <end position="559"/>
    </location>
</feature>
<dbReference type="GO" id="GO:0009913">
    <property type="term" value="P:epidermal cell differentiation"/>
    <property type="evidence" value="ECO:0007669"/>
    <property type="project" value="TreeGrafter"/>
</dbReference>
<protein>
    <recommendedName>
        <fullName evidence="9">C2H2-type domain-containing protein</fullName>
    </recommendedName>
</protein>
<comment type="caution">
    <text evidence="10">The sequence shown here is derived from an EMBL/GenBank/DDBJ whole genome shotgun (WGS) entry which is preliminary data.</text>
</comment>
<dbReference type="PROSITE" id="PS00028">
    <property type="entry name" value="ZINC_FINGER_C2H2_1"/>
    <property type="match status" value="2"/>
</dbReference>
<evidence type="ECO:0000313" key="11">
    <source>
        <dbReference type="Proteomes" id="UP001497497"/>
    </source>
</evidence>
<keyword evidence="4 7" id="KW-0863">Zinc-finger</keyword>
<dbReference type="GO" id="GO:0000981">
    <property type="term" value="F:DNA-binding transcription factor activity, RNA polymerase II-specific"/>
    <property type="evidence" value="ECO:0007669"/>
    <property type="project" value="TreeGrafter"/>
</dbReference>
<gene>
    <name evidence="10" type="ORF">GSLYS_00020371001</name>
</gene>
<feature type="compositionally biased region" description="Polar residues" evidence="8">
    <location>
        <begin position="286"/>
        <end position="307"/>
    </location>
</feature>
<evidence type="ECO:0000256" key="6">
    <source>
        <dbReference type="ARBA" id="ARBA00023242"/>
    </source>
</evidence>
<dbReference type="PANTHER" id="PTHR10032">
    <property type="entry name" value="ZINC FINGER PROTEIN WITH KRAB AND SCAN DOMAINS"/>
    <property type="match status" value="1"/>
</dbReference>
<comment type="subcellular location">
    <subcellularLocation>
        <location evidence="1">Nucleus</location>
    </subcellularLocation>
</comment>
<evidence type="ECO:0000256" key="5">
    <source>
        <dbReference type="ARBA" id="ARBA00022833"/>
    </source>
</evidence>
<evidence type="ECO:0000256" key="8">
    <source>
        <dbReference type="SAM" id="MobiDB-lite"/>
    </source>
</evidence>
<evidence type="ECO:0000256" key="3">
    <source>
        <dbReference type="ARBA" id="ARBA00022737"/>
    </source>
</evidence>
<dbReference type="GO" id="GO:0005634">
    <property type="term" value="C:nucleus"/>
    <property type="evidence" value="ECO:0007669"/>
    <property type="project" value="UniProtKB-SubCell"/>
</dbReference>
<organism evidence="10 11">
    <name type="scientific">Lymnaea stagnalis</name>
    <name type="common">Great pond snail</name>
    <name type="synonym">Helix stagnalis</name>
    <dbReference type="NCBI Taxonomy" id="6523"/>
    <lineage>
        <taxon>Eukaryota</taxon>
        <taxon>Metazoa</taxon>
        <taxon>Spiralia</taxon>
        <taxon>Lophotrochozoa</taxon>
        <taxon>Mollusca</taxon>
        <taxon>Gastropoda</taxon>
        <taxon>Heterobranchia</taxon>
        <taxon>Euthyneura</taxon>
        <taxon>Panpulmonata</taxon>
        <taxon>Hygrophila</taxon>
        <taxon>Lymnaeoidea</taxon>
        <taxon>Lymnaeidae</taxon>
        <taxon>Lymnaea</taxon>
    </lineage>
</organism>
<dbReference type="GO" id="GO:0008270">
    <property type="term" value="F:zinc ion binding"/>
    <property type="evidence" value="ECO:0007669"/>
    <property type="project" value="UniProtKB-KW"/>
</dbReference>
<dbReference type="PROSITE" id="PS50157">
    <property type="entry name" value="ZINC_FINGER_C2H2_2"/>
    <property type="match status" value="2"/>
</dbReference>
<dbReference type="SMART" id="SM00355">
    <property type="entry name" value="ZnF_C2H2"/>
    <property type="match status" value="3"/>
</dbReference>
<dbReference type="Proteomes" id="UP001497497">
    <property type="component" value="Unassembled WGS sequence"/>
</dbReference>
<keyword evidence="11" id="KW-1185">Reference proteome</keyword>
<dbReference type="PANTHER" id="PTHR10032:SF271">
    <property type="entry name" value="RH12261P-RELATED"/>
    <property type="match status" value="1"/>
</dbReference>
<feature type="domain" description="C2H2-type" evidence="9">
    <location>
        <begin position="509"/>
        <end position="536"/>
    </location>
</feature>
<feature type="compositionally biased region" description="Polar residues" evidence="8">
    <location>
        <begin position="167"/>
        <end position="189"/>
    </location>
</feature>
<dbReference type="EMBL" id="CAXITT010000891">
    <property type="protein sequence ID" value="CAL1546994.1"/>
    <property type="molecule type" value="Genomic_DNA"/>
</dbReference>
<dbReference type="InterPro" id="IPR013087">
    <property type="entry name" value="Znf_C2H2_type"/>
</dbReference>
<reference evidence="10 11" key="1">
    <citation type="submission" date="2024-04" db="EMBL/GenBank/DDBJ databases">
        <authorList>
            <consortium name="Genoscope - CEA"/>
            <person name="William W."/>
        </authorList>
    </citation>
    <scope>NUCLEOTIDE SEQUENCE [LARGE SCALE GENOMIC DNA]</scope>
</reference>
<evidence type="ECO:0000256" key="2">
    <source>
        <dbReference type="ARBA" id="ARBA00022723"/>
    </source>
</evidence>
<dbReference type="Gene3D" id="3.30.160.60">
    <property type="entry name" value="Classic Zinc Finger"/>
    <property type="match status" value="2"/>
</dbReference>
<keyword evidence="2" id="KW-0479">Metal-binding</keyword>
<feature type="region of interest" description="Disordered" evidence="8">
    <location>
        <begin position="107"/>
        <end position="189"/>
    </location>
</feature>
<dbReference type="InterPro" id="IPR027756">
    <property type="entry name" value="Ovo-like"/>
</dbReference>
<dbReference type="GO" id="GO:0000978">
    <property type="term" value="F:RNA polymerase II cis-regulatory region sequence-specific DNA binding"/>
    <property type="evidence" value="ECO:0007669"/>
    <property type="project" value="TreeGrafter"/>
</dbReference>
<evidence type="ECO:0000256" key="1">
    <source>
        <dbReference type="ARBA" id="ARBA00004123"/>
    </source>
</evidence>
<proteinExistence type="predicted"/>
<keyword evidence="5" id="KW-0862">Zinc</keyword>
<evidence type="ECO:0000259" key="9">
    <source>
        <dbReference type="PROSITE" id="PS50157"/>
    </source>
</evidence>